<dbReference type="Proteomes" id="UP001305647">
    <property type="component" value="Unassembled WGS sequence"/>
</dbReference>
<evidence type="ECO:0000313" key="3">
    <source>
        <dbReference type="Proteomes" id="UP001305647"/>
    </source>
</evidence>
<accession>A0AAN6Q5F6</accession>
<reference evidence="2" key="2">
    <citation type="submission" date="2023-05" db="EMBL/GenBank/DDBJ databases">
        <authorList>
            <consortium name="Lawrence Berkeley National Laboratory"/>
            <person name="Steindorff A."/>
            <person name="Hensen N."/>
            <person name="Bonometti L."/>
            <person name="Westerberg I."/>
            <person name="Brannstrom I.O."/>
            <person name="Guillou S."/>
            <person name="Cros-Aarteil S."/>
            <person name="Calhoun S."/>
            <person name="Haridas S."/>
            <person name="Kuo A."/>
            <person name="Mondo S."/>
            <person name="Pangilinan J."/>
            <person name="Riley R."/>
            <person name="Labutti K."/>
            <person name="Andreopoulos B."/>
            <person name="Lipzen A."/>
            <person name="Chen C."/>
            <person name="Yanf M."/>
            <person name="Daum C."/>
            <person name="Ng V."/>
            <person name="Clum A."/>
            <person name="Ohm R."/>
            <person name="Martin F."/>
            <person name="Silar P."/>
            <person name="Natvig D."/>
            <person name="Lalanne C."/>
            <person name="Gautier V."/>
            <person name="Ament-Velasquez S.L."/>
            <person name="Kruys A."/>
            <person name="Hutchinson M.I."/>
            <person name="Powell A.J."/>
            <person name="Barry K."/>
            <person name="Miller A.N."/>
            <person name="Grigoriev I.V."/>
            <person name="Debuchy R."/>
            <person name="Gladieux P."/>
            <person name="Thoren M.H."/>
            <person name="Johannesson H."/>
        </authorList>
    </citation>
    <scope>NUCLEOTIDE SEQUENCE</scope>
    <source>
        <strain evidence="2">CBS 757.83</strain>
    </source>
</reference>
<dbReference type="AlphaFoldDB" id="A0AAN6Q5F6"/>
<evidence type="ECO:0000313" key="2">
    <source>
        <dbReference type="EMBL" id="KAK4103221.1"/>
    </source>
</evidence>
<comment type="caution">
    <text evidence="2">The sequence shown here is derived from an EMBL/GenBank/DDBJ whole genome shotgun (WGS) entry which is preliminary data.</text>
</comment>
<name>A0AAN6Q5F6_9PEZI</name>
<dbReference type="EMBL" id="MU863629">
    <property type="protein sequence ID" value="KAK4103221.1"/>
    <property type="molecule type" value="Genomic_DNA"/>
</dbReference>
<keyword evidence="3" id="KW-1185">Reference proteome</keyword>
<organism evidence="2 3">
    <name type="scientific">Parathielavia hyrcaniae</name>
    <dbReference type="NCBI Taxonomy" id="113614"/>
    <lineage>
        <taxon>Eukaryota</taxon>
        <taxon>Fungi</taxon>
        <taxon>Dikarya</taxon>
        <taxon>Ascomycota</taxon>
        <taxon>Pezizomycotina</taxon>
        <taxon>Sordariomycetes</taxon>
        <taxon>Sordariomycetidae</taxon>
        <taxon>Sordariales</taxon>
        <taxon>Chaetomiaceae</taxon>
        <taxon>Parathielavia</taxon>
    </lineage>
</organism>
<proteinExistence type="predicted"/>
<sequence length="117" mass="12778">MMSHQSVLSQAQNARISSQQKTSQALRGNLSCRVPLAPIGELSMPSSDLSPYNQAFQLPGSGLPDSQSGPTRFASRVHRANQPIARLRQPSVKLALRRHHDSFVCFGRGNKGGSLRR</sequence>
<reference evidence="2" key="1">
    <citation type="journal article" date="2023" name="Mol. Phylogenet. Evol.">
        <title>Genome-scale phylogeny and comparative genomics of the fungal order Sordariales.</title>
        <authorList>
            <person name="Hensen N."/>
            <person name="Bonometti L."/>
            <person name="Westerberg I."/>
            <person name="Brannstrom I.O."/>
            <person name="Guillou S."/>
            <person name="Cros-Aarteil S."/>
            <person name="Calhoun S."/>
            <person name="Haridas S."/>
            <person name="Kuo A."/>
            <person name="Mondo S."/>
            <person name="Pangilinan J."/>
            <person name="Riley R."/>
            <person name="LaButti K."/>
            <person name="Andreopoulos B."/>
            <person name="Lipzen A."/>
            <person name="Chen C."/>
            <person name="Yan M."/>
            <person name="Daum C."/>
            <person name="Ng V."/>
            <person name="Clum A."/>
            <person name="Steindorff A."/>
            <person name="Ohm R.A."/>
            <person name="Martin F."/>
            <person name="Silar P."/>
            <person name="Natvig D.O."/>
            <person name="Lalanne C."/>
            <person name="Gautier V."/>
            <person name="Ament-Velasquez S.L."/>
            <person name="Kruys A."/>
            <person name="Hutchinson M.I."/>
            <person name="Powell A.J."/>
            <person name="Barry K."/>
            <person name="Miller A.N."/>
            <person name="Grigoriev I.V."/>
            <person name="Debuchy R."/>
            <person name="Gladieux P."/>
            <person name="Hiltunen Thoren M."/>
            <person name="Johannesson H."/>
        </authorList>
    </citation>
    <scope>NUCLEOTIDE SEQUENCE</scope>
    <source>
        <strain evidence="2">CBS 757.83</strain>
    </source>
</reference>
<evidence type="ECO:0000256" key="1">
    <source>
        <dbReference type="SAM" id="MobiDB-lite"/>
    </source>
</evidence>
<feature type="region of interest" description="Disordered" evidence="1">
    <location>
        <begin position="48"/>
        <end position="82"/>
    </location>
</feature>
<feature type="region of interest" description="Disordered" evidence="1">
    <location>
        <begin position="1"/>
        <end position="26"/>
    </location>
</feature>
<gene>
    <name evidence="2" type="ORF">N658DRAFT_305316</name>
</gene>
<protein>
    <submittedName>
        <fullName evidence="2">Uncharacterized protein</fullName>
    </submittedName>
</protein>